<name>A0A7R9HVI8_9NEOP</name>
<reference evidence="2" key="1">
    <citation type="submission" date="2020-11" db="EMBL/GenBank/DDBJ databases">
        <authorList>
            <person name="Tran Van P."/>
        </authorList>
    </citation>
    <scope>NUCLEOTIDE SEQUENCE</scope>
</reference>
<sequence>MSETKGRCGEKSACVPVKQTPRHDKQRWLSRSRALQSDRRLWFSSGAVPEHGSQGQVVRAPGYEPRGPGFDSRLVLWVFILNGESPRRSPGFDNVLPVKTVPIRANVLPVNTVPIRANDLPVKTVPICANVLPVNTVPIRANVLPVNTVPIRANDLPVKTVPICANVLPVNTVPIRANVLPVNTVPIRANDLPVKTVPIRANVCPLDLRRRTGEPPLDQE</sequence>
<evidence type="ECO:0000256" key="1">
    <source>
        <dbReference type="SAM" id="MobiDB-lite"/>
    </source>
</evidence>
<proteinExistence type="predicted"/>
<dbReference type="EMBL" id="OB797452">
    <property type="protein sequence ID" value="CAD7434341.1"/>
    <property type="molecule type" value="Genomic_DNA"/>
</dbReference>
<evidence type="ECO:0000313" key="2">
    <source>
        <dbReference type="EMBL" id="CAD7434341.1"/>
    </source>
</evidence>
<feature type="compositionally biased region" description="Basic and acidic residues" evidence="1">
    <location>
        <begin position="1"/>
        <end position="10"/>
    </location>
</feature>
<gene>
    <name evidence="2" type="ORF">TMSB3V08_LOCUS10994</name>
</gene>
<protein>
    <submittedName>
        <fullName evidence="2">Uncharacterized protein</fullName>
    </submittedName>
</protein>
<feature type="region of interest" description="Disordered" evidence="1">
    <location>
        <begin position="1"/>
        <end position="30"/>
    </location>
</feature>
<dbReference type="AntiFam" id="ANF00013">
    <property type="entry name" value="tRNA translation"/>
</dbReference>
<dbReference type="AlphaFoldDB" id="A0A7R9HVI8"/>
<organism evidence="2">
    <name type="scientific">Timema monikensis</name>
    <dbReference type="NCBI Taxonomy" id="170555"/>
    <lineage>
        <taxon>Eukaryota</taxon>
        <taxon>Metazoa</taxon>
        <taxon>Ecdysozoa</taxon>
        <taxon>Arthropoda</taxon>
        <taxon>Hexapoda</taxon>
        <taxon>Insecta</taxon>
        <taxon>Pterygota</taxon>
        <taxon>Neoptera</taxon>
        <taxon>Polyneoptera</taxon>
        <taxon>Phasmatodea</taxon>
        <taxon>Timematodea</taxon>
        <taxon>Timematoidea</taxon>
        <taxon>Timematidae</taxon>
        <taxon>Timema</taxon>
    </lineage>
</organism>
<accession>A0A7R9HVI8</accession>